<evidence type="ECO:0000313" key="2">
    <source>
        <dbReference type="EMBL" id="OIJ26054.1"/>
    </source>
</evidence>
<dbReference type="Proteomes" id="UP000033772">
    <property type="component" value="Unassembled WGS sequence"/>
</dbReference>
<gene>
    <name evidence="2" type="ORF">UG56_014770</name>
</gene>
<feature type="compositionally biased region" description="Basic and acidic residues" evidence="1">
    <location>
        <begin position="45"/>
        <end position="61"/>
    </location>
</feature>
<evidence type="ECO:0008006" key="4">
    <source>
        <dbReference type="Google" id="ProtNLM"/>
    </source>
</evidence>
<keyword evidence="3" id="KW-1185">Reference proteome</keyword>
<accession>A0A1J4N3C0</accession>
<evidence type="ECO:0000256" key="1">
    <source>
        <dbReference type="SAM" id="MobiDB-lite"/>
    </source>
</evidence>
<proteinExistence type="predicted"/>
<comment type="caution">
    <text evidence="2">The sequence shown here is derived from an EMBL/GenBank/DDBJ whole genome shotgun (WGS) entry which is preliminary data.</text>
</comment>
<sequence length="69" mass="7965">MSDEHAGEFYYCIKHHTVEPYQGCKAKDRLGPYASHAEAARALEHVQENNERWDKEDKAWEGDAGNEDE</sequence>
<protein>
    <recommendedName>
        <fullName evidence="4">SPOR domain-containing protein</fullName>
    </recommendedName>
</protein>
<reference evidence="2" key="1">
    <citation type="submission" date="2016-10" db="EMBL/GenBank/DDBJ databases">
        <title>Draft Genome Sequence of Nocardioides luteus Strain BAFB, an Alkane-Degrading Bacterium Isolated from JP-7 Polluted Soil.</title>
        <authorList>
            <person name="Brown L."/>
            <person name="Ruiz O.N."/>
            <person name="Gunasekera T."/>
        </authorList>
    </citation>
    <scope>NUCLEOTIDE SEQUENCE [LARGE SCALE GENOMIC DNA]</scope>
    <source>
        <strain evidence="2">BAFB</strain>
    </source>
</reference>
<dbReference type="OrthoDB" id="3268477at2"/>
<dbReference type="STRING" id="1844.UG56_014770"/>
<name>A0A1J4N3C0_9ACTN</name>
<feature type="region of interest" description="Disordered" evidence="1">
    <location>
        <begin position="45"/>
        <end position="69"/>
    </location>
</feature>
<dbReference type="RefSeq" id="WP_045550186.1">
    <property type="nucleotide sequence ID" value="NZ_JZDQ02000019.1"/>
</dbReference>
<evidence type="ECO:0000313" key="3">
    <source>
        <dbReference type="Proteomes" id="UP000033772"/>
    </source>
</evidence>
<dbReference type="EMBL" id="JZDQ02000019">
    <property type="protein sequence ID" value="OIJ26054.1"/>
    <property type="molecule type" value="Genomic_DNA"/>
</dbReference>
<dbReference type="AlphaFoldDB" id="A0A1J4N3C0"/>
<organism evidence="2 3">
    <name type="scientific">Nocardioides luteus</name>
    <dbReference type="NCBI Taxonomy" id="1844"/>
    <lineage>
        <taxon>Bacteria</taxon>
        <taxon>Bacillati</taxon>
        <taxon>Actinomycetota</taxon>
        <taxon>Actinomycetes</taxon>
        <taxon>Propionibacteriales</taxon>
        <taxon>Nocardioidaceae</taxon>
        <taxon>Nocardioides</taxon>
    </lineage>
</organism>